<name>A0A7J6WDQ7_THATH</name>
<evidence type="ECO:0000313" key="3">
    <source>
        <dbReference type="Proteomes" id="UP000554482"/>
    </source>
</evidence>
<dbReference type="PANTHER" id="PTHR33700:SF26">
    <property type="entry name" value="METHYLTRANSFERASE"/>
    <property type="match status" value="1"/>
</dbReference>
<comment type="caution">
    <text evidence="2">The sequence shown here is derived from an EMBL/GenBank/DDBJ whole genome shotgun (WGS) entry which is preliminary data.</text>
</comment>
<accession>A0A7J6WDQ7</accession>
<keyword evidence="1" id="KW-0812">Transmembrane</keyword>
<dbReference type="EMBL" id="JABWDY010017812">
    <property type="protein sequence ID" value="KAF5195113.1"/>
    <property type="molecule type" value="Genomic_DNA"/>
</dbReference>
<keyword evidence="3" id="KW-1185">Reference proteome</keyword>
<protein>
    <recommendedName>
        <fullName evidence="4">Transmembrane protein</fullName>
    </recommendedName>
</protein>
<sequence length="281" mass="31680">MFYQPGVRIQRPKGYRTKQGFQVVFIVAFCIWVLYQIKHSHDKKKNYGGIPENLHTLKHTSNVLGRKGYVASKNLEAMNSAVTVSRRSEDAIDEQKENVKATVADSWIIEEVEARNSYKEEADAKEIADNMIQQSNETNSSLVDKQHELGHGITGFPDENGIPQDDHELVRFSQNETIWDDNTANDQAILRSHSHRWEKNDKVAVEIISEEHNASKAEITTMLIRKTITTADDGTSLDSGIMSDKSGANTMTEISEKNCVVVKVSNYTSRALGRITKELQN</sequence>
<keyword evidence="1" id="KW-1133">Transmembrane helix</keyword>
<dbReference type="OrthoDB" id="1928179at2759"/>
<keyword evidence="1" id="KW-0472">Membrane</keyword>
<evidence type="ECO:0000313" key="2">
    <source>
        <dbReference type="EMBL" id="KAF5195113.1"/>
    </source>
</evidence>
<evidence type="ECO:0000256" key="1">
    <source>
        <dbReference type="SAM" id="Phobius"/>
    </source>
</evidence>
<evidence type="ECO:0008006" key="4">
    <source>
        <dbReference type="Google" id="ProtNLM"/>
    </source>
</evidence>
<dbReference type="PANTHER" id="PTHR33700">
    <property type="entry name" value="MYB-LIKE PROTEIN X"/>
    <property type="match status" value="1"/>
</dbReference>
<feature type="transmembrane region" description="Helical" evidence="1">
    <location>
        <begin position="20"/>
        <end position="37"/>
    </location>
</feature>
<dbReference type="Proteomes" id="UP000554482">
    <property type="component" value="Unassembled WGS sequence"/>
</dbReference>
<organism evidence="2 3">
    <name type="scientific">Thalictrum thalictroides</name>
    <name type="common">Rue-anemone</name>
    <name type="synonym">Anemone thalictroides</name>
    <dbReference type="NCBI Taxonomy" id="46969"/>
    <lineage>
        <taxon>Eukaryota</taxon>
        <taxon>Viridiplantae</taxon>
        <taxon>Streptophyta</taxon>
        <taxon>Embryophyta</taxon>
        <taxon>Tracheophyta</taxon>
        <taxon>Spermatophyta</taxon>
        <taxon>Magnoliopsida</taxon>
        <taxon>Ranunculales</taxon>
        <taxon>Ranunculaceae</taxon>
        <taxon>Thalictroideae</taxon>
        <taxon>Thalictrum</taxon>
    </lineage>
</organism>
<proteinExistence type="predicted"/>
<dbReference type="AlphaFoldDB" id="A0A7J6WDQ7"/>
<gene>
    <name evidence="2" type="ORF">FRX31_015301</name>
</gene>
<reference evidence="2 3" key="1">
    <citation type="submission" date="2020-06" db="EMBL/GenBank/DDBJ databases">
        <title>Transcriptomic and genomic resources for Thalictrum thalictroides and T. hernandezii: Facilitating candidate gene discovery in an emerging model plant lineage.</title>
        <authorList>
            <person name="Arias T."/>
            <person name="Riano-Pachon D.M."/>
            <person name="Di Stilio V.S."/>
        </authorList>
    </citation>
    <scope>NUCLEOTIDE SEQUENCE [LARGE SCALE GENOMIC DNA]</scope>
    <source>
        <strain evidence="3">cv. WT478/WT964</strain>
        <tissue evidence="2">Leaves</tissue>
    </source>
</reference>